<dbReference type="InterPro" id="IPR024983">
    <property type="entry name" value="CHAT_dom"/>
</dbReference>
<gene>
    <name evidence="2" type="ORF">Q9L58_009459</name>
</gene>
<dbReference type="Proteomes" id="UP001447188">
    <property type="component" value="Unassembled WGS sequence"/>
</dbReference>
<sequence length="1369" mass="152603">MTEPISAGYRAEELFEVQVTITHGLEGGYVGIFLEITGKATKPTGEGVPVTVQDGTEPISQEFSNGRELLIIVQRLVRAEGTFRESGEIRVVDEAIGHVKRMIAMNPGEGYLILLRHVMSRLLDVRQRSTSEAKSLFGQDEVVDLVSKGDVEAVEALFNSFCAWRDIVYLRSAIRIVERLIAAHPSNDFLRGIHSDMSRLLVESDIEPSIESSGLSDADAPLDALRWRMEFAIIWIFEYFVSGDDAYLDKAIGQVQRCIAANHPSEIVLYSLLSELMSFMADRTPLERSRVPIAGAVPRANATRPIPMFMQVDEIVELMLEDTKAEITEAFGNLSFSQSNGFDDVDYAITVKHIMAAIYPLDHANRPRTLYRLSFLLARWFEKLGDLNDLERAIEAAEGELVPTTFLDPSCLGDLGLVFLMRFTRLGGMDDLEKATRLCQEALGTTPLGDPRRISNLGNLIRCFSSRFHRMGSLEDLEKAIQGIEEALDTTQTGHKFRVAILQLAGVLYTIRYQQLRSVIDLDKAIHITEEALTMATLNNSFRAMTLSNLASLMRLRFTLTGDMRDLEMGITMIKEAMENTPIQHLTRVALLNNLSVLLCMRFTRLGEMHDLELGFQAVQNALAMPSGGPEHGMLLCNLSTLFHWRYIRLNALDDIEKAVQLIEEAVATTPYGHPDRFRMLSNAIALFKARFSRSNSLDDIQNGIRLSREAAAELPSNRNAVTLDLNTGALFSVIFHRSRDVDDLEKALQALDRAFSAIPTGHQERAGHLRCLRDVYRRKFTLSRDMSDLEKAIQASAEVVATTPADHFDRAVGLTEHARLLYSRFLVTATFTEILGAFLAWHSAWECTGSPLDFRIGGAICAAQLLCSFKRWKQASSLLEDVIKLLPILSPRILGRDDQQYVLSQVKSLTADAVSTALYAGSTALHCIGLLELSRGIIMGLSIDCRSDFSELRARHGKIFNRYNHLRIQIDRPLLKIEGESYLSCENHRRHRLQITHKMNEIINDIRGLPGFERFLLPPSSKSLIAVAAEGPIVIFNATEFRSDAIIITGAGIKSIRLGKMTYADVKQHMESLPGLARGKQSTYTSRNEKLEQFLLWLWDVAVEPVFDELMFGAVKDANLPRIWWIGVGVLAMAPFHAAGDHSRRSTRNTFCRAISSYTLTLKALSYAPLPLKNHAGRWKPLTNALKEVEEIADIAMNHSKTTILNSPTATQVLKELPAFHAIHFACHGVSDSKNPSSSHLLLHRTNGPEKLTVGAISKRNIRNAQLAYLSACSTADNASADLADESIHIASGFQLAGFTHVLGTMWESNDAACRQVAVDFYSELFNDKARHKGHRAVSTAFNRAVKKLRKGALRQPIIWASFIHTGA</sequence>
<feature type="domain" description="CHAT" evidence="1">
    <location>
        <begin position="1096"/>
        <end position="1368"/>
    </location>
</feature>
<proteinExistence type="predicted"/>
<keyword evidence="3" id="KW-1185">Reference proteome</keyword>
<evidence type="ECO:0000259" key="1">
    <source>
        <dbReference type="Pfam" id="PF12770"/>
    </source>
</evidence>
<evidence type="ECO:0000313" key="2">
    <source>
        <dbReference type="EMBL" id="KAL0631679.1"/>
    </source>
</evidence>
<evidence type="ECO:0000313" key="3">
    <source>
        <dbReference type="Proteomes" id="UP001447188"/>
    </source>
</evidence>
<protein>
    <recommendedName>
        <fullName evidence="1">CHAT domain-containing protein</fullName>
    </recommendedName>
</protein>
<reference evidence="2 3" key="1">
    <citation type="submission" date="2024-02" db="EMBL/GenBank/DDBJ databases">
        <title>Discinaceae phylogenomics.</title>
        <authorList>
            <person name="Dirks A.C."/>
            <person name="James T.Y."/>
        </authorList>
    </citation>
    <scope>NUCLEOTIDE SEQUENCE [LARGE SCALE GENOMIC DNA]</scope>
    <source>
        <strain evidence="2 3">ACD0624</strain>
    </source>
</reference>
<dbReference type="EMBL" id="JBBBZM010000222">
    <property type="protein sequence ID" value="KAL0631679.1"/>
    <property type="molecule type" value="Genomic_DNA"/>
</dbReference>
<comment type="caution">
    <text evidence="2">The sequence shown here is derived from an EMBL/GenBank/DDBJ whole genome shotgun (WGS) entry which is preliminary data.</text>
</comment>
<accession>A0ABR3G6V9</accession>
<dbReference type="SUPFAM" id="SSF81901">
    <property type="entry name" value="HCP-like"/>
    <property type="match status" value="1"/>
</dbReference>
<name>A0ABR3G6V9_9PEZI</name>
<dbReference type="Pfam" id="PF12770">
    <property type="entry name" value="CHAT"/>
    <property type="match status" value="1"/>
</dbReference>
<organism evidence="2 3">
    <name type="scientific">Discina gigas</name>
    <dbReference type="NCBI Taxonomy" id="1032678"/>
    <lineage>
        <taxon>Eukaryota</taxon>
        <taxon>Fungi</taxon>
        <taxon>Dikarya</taxon>
        <taxon>Ascomycota</taxon>
        <taxon>Pezizomycotina</taxon>
        <taxon>Pezizomycetes</taxon>
        <taxon>Pezizales</taxon>
        <taxon>Discinaceae</taxon>
        <taxon>Discina</taxon>
    </lineage>
</organism>
<dbReference type="Gene3D" id="1.25.40.10">
    <property type="entry name" value="Tetratricopeptide repeat domain"/>
    <property type="match status" value="1"/>
</dbReference>
<dbReference type="InterPro" id="IPR011990">
    <property type="entry name" value="TPR-like_helical_dom_sf"/>
</dbReference>